<gene>
    <name evidence="6" type="ORF">IMCC3088_244</name>
</gene>
<dbReference type="Pfam" id="PF14803">
    <property type="entry name" value="Zn_ribbon_Nudix"/>
    <property type="match status" value="1"/>
</dbReference>
<dbReference type="Proteomes" id="UP000005615">
    <property type="component" value="Unassembled WGS sequence"/>
</dbReference>
<keyword evidence="2 4" id="KW-0378">Hydrolase</keyword>
<evidence type="ECO:0000313" key="6">
    <source>
        <dbReference type="EMBL" id="EGG30620.1"/>
    </source>
</evidence>
<reference evidence="6 7" key="1">
    <citation type="journal article" date="2011" name="J. Bacteriol.">
        <title>Genome sequence of strain IMCC3088, a proteorhodopsin-containing marine bacterium belonging to the OM60/NOR5 clade.</title>
        <authorList>
            <person name="Jang Y."/>
            <person name="Oh H.M."/>
            <person name="Kang I."/>
            <person name="Lee K."/>
            <person name="Yang S.J."/>
            <person name="Cho J.C."/>
        </authorList>
    </citation>
    <scope>NUCLEOTIDE SEQUENCE [LARGE SCALE GENOMIC DNA]</scope>
    <source>
        <strain evidence="6 7">IMCC3088</strain>
    </source>
</reference>
<dbReference type="EMBL" id="AEIG01000011">
    <property type="protein sequence ID" value="EGG30620.1"/>
    <property type="molecule type" value="Genomic_DNA"/>
</dbReference>
<dbReference type="RefSeq" id="WP_009574773.1">
    <property type="nucleotide sequence ID" value="NZ_AEIG01000011.1"/>
</dbReference>
<evidence type="ECO:0000256" key="3">
    <source>
        <dbReference type="ARBA" id="ARBA00022842"/>
    </source>
</evidence>
<dbReference type="Gene3D" id="2.20.70.10">
    <property type="match status" value="1"/>
</dbReference>
<evidence type="ECO:0000259" key="5">
    <source>
        <dbReference type="PROSITE" id="PS51462"/>
    </source>
</evidence>
<organism evidence="6 7">
    <name type="scientific">Aequoribacter fuscus</name>
    <dbReference type="NCBI Taxonomy" id="2518989"/>
    <lineage>
        <taxon>Bacteria</taxon>
        <taxon>Pseudomonadati</taxon>
        <taxon>Pseudomonadota</taxon>
        <taxon>Gammaproteobacteria</taxon>
        <taxon>Cellvibrionales</taxon>
        <taxon>Halieaceae</taxon>
        <taxon>Aequoribacter</taxon>
    </lineage>
</organism>
<dbReference type="InterPro" id="IPR015797">
    <property type="entry name" value="NUDIX_hydrolase-like_dom_sf"/>
</dbReference>
<evidence type="ECO:0000313" key="7">
    <source>
        <dbReference type="Proteomes" id="UP000005615"/>
    </source>
</evidence>
<feature type="domain" description="Nudix hydrolase" evidence="5">
    <location>
        <begin position="39"/>
        <end position="164"/>
    </location>
</feature>
<evidence type="ECO:0000256" key="4">
    <source>
        <dbReference type="RuleBase" id="RU003476"/>
    </source>
</evidence>
<proteinExistence type="inferred from homology"/>
<keyword evidence="7" id="KW-1185">Reference proteome</keyword>
<comment type="similarity">
    <text evidence="4">Belongs to the Nudix hydrolase family.</text>
</comment>
<dbReference type="PRINTS" id="PR00502">
    <property type="entry name" value="NUDIXFAMILY"/>
</dbReference>
<dbReference type="GO" id="GO:0016787">
    <property type="term" value="F:hydrolase activity"/>
    <property type="evidence" value="ECO:0007669"/>
    <property type="project" value="UniProtKB-KW"/>
</dbReference>
<dbReference type="eggNOG" id="COG1051">
    <property type="taxonomic scope" value="Bacteria"/>
</dbReference>
<dbReference type="InterPro" id="IPR000086">
    <property type="entry name" value="NUDIX_hydrolase_dom"/>
</dbReference>
<dbReference type="OrthoDB" id="542521at2"/>
<dbReference type="InterPro" id="IPR029401">
    <property type="entry name" value="Nudix_N"/>
</dbReference>
<dbReference type="PROSITE" id="PS00893">
    <property type="entry name" value="NUDIX_BOX"/>
    <property type="match status" value="1"/>
</dbReference>
<dbReference type="Gene3D" id="3.90.79.10">
    <property type="entry name" value="Nucleoside Triphosphate Pyrophosphohydrolase"/>
    <property type="match status" value="1"/>
</dbReference>
<protein>
    <submittedName>
        <fullName evidence="6">NUDIX hydrolase</fullName>
    </submittedName>
</protein>
<dbReference type="Pfam" id="PF00293">
    <property type="entry name" value="NUDIX"/>
    <property type="match status" value="1"/>
</dbReference>
<dbReference type="InterPro" id="IPR020084">
    <property type="entry name" value="NUDIX_hydrolase_CS"/>
</dbReference>
<keyword evidence="3" id="KW-0460">Magnesium</keyword>
<dbReference type="STRING" id="2518989.IMCC3088_244"/>
<comment type="cofactor">
    <cofactor evidence="1">
        <name>Mg(2+)</name>
        <dbReference type="ChEBI" id="CHEBI:18420"/>
    </cofactor>
</comment>
<dbReference type="AlphaFoldDB" id="F3KZD3"/>
<dbReference type="PROSITE" id="PS51462">
    <property type="entry name" value="NUDIX"/>
    <property type="match status" value="1"/>
</dbReference>
<dbReference type="SUPFAM" id="SSF55811">
    <property type="entry name" value="Nudix"/>
    <property type="match status" value="1"/>
</dbReference>
<evidence type="ECO:0000256" key="2">
    <source>
        <dbReference type="ARBA" id="ARBA00022801"/>
    </source>
</evidence>
<dbReference type="PANTHER" id="PTHR43222">
    <property type="entry name" value="NUDIX HYDROLASE 23"/>
    <property type="match status" value="1"/>
</dbReference>
<dbReference type="InterPro" id="IPR020476">
    <property type="entry name" value="Nudix_hydrolase"/>
</dbReference>
<sequence>MSDRPFCRRCGTLLTERVPAGDHKPRWCCDACSFIDYDNPKIIVACIATVGDRVLWIKRGTPPKQGCWAQPSGFMENGETPEQAAARELFEETGAVIDPAKLNLFLVGSLPAISEVYLVYYGELDDFQVATTDEALEIRLCDESEAPWDQYAYPEVIEATRQFYRDHAKRSYGVYRGRYVDGVNTIERVN</sequence>
<comment type="caution">
    <text evidence="6">The sequence shown here is derived from an EMBL/GenBank/DDBJ whole genome shotgun (WGS) entry which is preliminary data.</text>
</comment>
<name>F3KZD3_9GAMM</name>
<evidence type="ECO:0000256" key="1">
    <source>
        <dbReference type="ARBA" id="ARBA00001946"/>
    </source>
</evidence>
<accession>F3KZD3</accession>
<dbReference type="PANTHER" id="PTHR43222:SF2">
    <property type="entry name" value="NUDIX HYDROLASE 23, CHLOROPLASTIC"/>
    <property type="match status" value="1"/>
</dbReference>